<dbReference type="EMBL" id="SGWQ01000014">
    <property type="protein sequence ID" value="RZS31319.1"/>
    <property type="molecule type" value="Genomic_DNA"/>
</dbReference>
<evidence type="ECO:0000256" key="5">
    <source>
        <dbReference type="SAM" id="MobiDB-lite"/>
    </source>
</evidence>
<feature type="region of interest" description="Disordered" evidence="5">
    <location>
        <begin position="133"/>
        <end position="164"/>
    </location>
</feature>
<comment type="subcellular location">
    <subcellularLocation>
        <location evidence="1">Cytoplasm</location>
    </subcellularLocation>
</comment>
<gene>
    <name evidence="6" type="ORF">EV193_1148</name>
</gene>
<proteinExistence type="inferred from homology"/>
<dbReference type="InterPro" id="IPR025734">
    <property type="entry name" value="EspG"/>
</dbReference>
<accession>A0A4Q7KCT1</accession>
<evidence type="ECO:0000313" key="7">
    <source>
        <dbReference type="Proteomes" id="UP000294257"/>
    </source>
</evidence>
<dbReference type="RefSeq" id="WP_165401542.1">
    <property type="nucleotide sequence ID" value="NZ_SGWQ01000014.1"/>
</dbReference>
<evidence type="ECO:0000256" key="2">
    <source>
        <dbReference type="ARBA" id="ARBA00006411"/>
    </source>
</evidence>
<comment type="caution">
    <text evidence="6">The sequence shown here is derived from an EMBL/GenBank/DDBJ whole genome shotgun (WGS) entry which is preliminary data.</text>
</comment>
<comment type="similarity">
    <text evidence="2">Belongs to the EspG family.</text>
</comment>
<organism evidence="6 7">
    <name type="scientific">Herbihabitans rhizosphaerae</name>
    <dbReference type="NCBI Taxonomy" id="1872711"/>
    <lineage>
        <taxon>Bacteria</taxon>
        <taxon>Bacillati</taxon>
        <taxon>Actinomycetota</taxon>
        <taxon>Actinomycetes</taxon>
        <taxon>Pseudonocardiales</taxon>
        <taxon>Pseudonocardiaceae</taxon>
        <taxon>Herbihabitans</taxon>
    </lineage>
</organism>
<evidence type="ECO:0000256" key="3">
    <source>
        <dbReference type="ARBA" id="ARBA00022490"/>
    </source>
</evidence>
<keyword evidence="7" id="KW-1185">Reference proteome</keyword>
<dbReference type="Pfam" id="PF14011">
    <property type="entry name" value="ESX-1_EspG"/>
    <property type="match status" value="1"/>
</dbReference>
<keyword evidence="3" id="KW-0963">Cytoplasm</keyword>
<evidence type="ECO:0000256" key="4">
    <source>
        <dbReference type="ARBA" id="ARBA00023186"/>
    </source>
</evidence>
<reference evidence="6 7" key="1">
    <citation type="submission" date="2019-02" db="EMBL/GenBank/DDBJ databases">
        <title>Genomic Encyclopedia of Type Strains, Phase IV (KMG-IV): sequencing the most valuable type-strain genomes for metagenomic binning, comparative biology and taxonomic classification.</title>
        <authorList>
            <person name="Goeker M."/>
        </authorList>
    </citation>
    <scope>NUCLEOTIDE SEQUENCE [LARGE SCALE GENOMIC DNA]</scope>
    <source>
        <strain evidence="6 7">DSM 101727</strain>
    </source>
</reference>
<name>A0A4Q7KCT1_9PSEU</name>
<feature type="compositionally biased region" description="Polar residues" evidence="5">
    <location>
        <begin position="137"/>
        <end position="147"/>
    </location>
</feature>
<evidence type="ECO:0000256" key="1">
    <source>
        <dbReference type="ARBA" id="ARBA00004496"/>
    </source>
</evidence>
<evidence type="ECO:0000313" key="6">
    <source>
        <dbReference type="EMBL" id="RZS31319.1"/>
    </source>
</evidence>
<dbReference type="AlphaFoldDB" id="A0A4Q7KCT1"/>
<keyword evidence="4" id="KW-0143">Chaperone</keyword>
<dbReference type="Proteomes" id="UP000294257">
    <property type="component" value="Unassembled WGS sequence"/>
</dbReference>
<protein>
    <submittedName>
        <fullName evidence="6">ESAT-6 protein secretion system EspG family protein</fullName>
    </submittedName>
</protein>
<sequence>MAFEFTLSLTALTVLAEHLHLDLRPAPFELPSLGRFAEDRRRVVDAVWIGLSGRRLASQRVLAPDVDTALRLLAEAETTIVVSGSHDGRTIAARACSSGRFAVLAVGTGRAIRCRMTRPAALVRDTVGLLPDLGPGPSTSATITEQPKTGGGSFAVSRGQPTRETTAPRLSWLDTEAGRYLVEDTPERTAVMPADRVALTKGLHALLAK</sequence>